<evidence type="ECO:0000259" key="6">
    <source>
        <dbReference type="PROSITE" id="PS50921"/>
    </source>
</evidence>
<evidence type="ECO:0000256" key="4">
    <source>
        <dbReference type="ARBA" id="ARBA00023163"/>
    </source>
</evidence>
<keyword evidence="4" id="KW-0804">Transcription</keyword>
<comment type="caution">
    <text evidence="7">The sequence shown here is derived from an EMBL/GenBank/DDBJ whole genome shotgun (WGS) entry which is preliminary data.</text>
</comment>
<dbReference type="InterPro" id="IPR003018">
    <property type="entry name" value="GAF"/>
</dbReference>
<evidence type="ECO:0000256" key="5">
    <source>
        <dbReference type="SAM" id="MobiDB-lite"/>
    </source>
</evidence>
<dbReference type="SMART" id="SM01012">
    <property type="entry name" value="ANTAR"/>
    <property type="match status" value="1"/>
</dbReference>
<evidence type="ECO:0000313" key="8">
    <source>
        <dbReference type="Proteomes" id="UP001596523"/>
    </source>
</evidence>
<organism evidence="7 8">
    <name type="scientific">Streptomyces monticola</name>
    <dbReference type="NCBI Taxonomy" id="2666263"/>
    <lineage>
        <taxon>Bacteria</taxon>
        <taxon>Bacillati</taxon>
        <taxon>Actinomycetota</taxon>
        <taxon>Actinomycetes</taxon>
        <taxon>Kitasatosporales</taxon>
        <taxon>Streptomycetaceae</taxon>
        <taxon>Streptomyces</taxon>
    </lineage>
</organism>
<dbReference type="Pfam" id="PF13185">
    <property type="entry name" value="GAF_2"/>
    <property type="match status" value="1"/>
</dbReference>
<dbReference type="Pfam" id="PF03861">
    <property type="entry name" value="ANTAR"/>
    <property type="match status" value="1"/>
</dbReference>
<evidence type="ECO:0000256" key="1">
    <source>
        <dbReference type="ARBA" id="ARBA00022679"/>
    </source>
</evidence>
<protein>
    <submittedName>
        <fullName evidence="7">ANTAR domain-containing protein</fullName>
    </submittedName>
</protein>
<keyword evidence="3" id="KW-0805">Transcription regulation</keyword>
<dbReference type="Proteomes" id="UP001596523">
    <property type="component" value="Unassembled WGS sequence"/>
</dbReference>
<dbReference type="Gene3D" id="1.10.10.10">
    <property type="entry name" value="Winged helix-like DNA-binding domain superfamily/Winged helix DNA-binding domain"/>
    <property type="match status" value="1"/>
</dbReference>
<sequence length="242" mass="25691">MSTAEQRLADALLDLATDGPTDRPFEVPSLLALLTAHATGLLADCAAGAVAPPHHGEGLHVAGSPPAVHQLELDAAGRGEGPGQDCRRSGTPVRPTPLDSPVAKQHWPHYAARARRLGHTHTAALPLRGEADRHGALVLLAPRPEPLCARALSLAESLARMAAVTLGHERAAHAERTRVDQLQHALTSRILIEQAKGVLAARRSVPVDEAFALIRRQARAEQRLLTEVAREVIEGHNALTTG</sequence>
<feature type="region of interest" description="Disordered" evidence="5">
    <location>
        <begin position="76"/>
        <end position="103"/>
    </location>
</feature>
<keyword evidence="2" id="KW-0418">Kinase</keyword>
<feature type="domain" description="ANTAR" evidence="6">
    <location>
        <begin position="172"/>
        <end position="233"/>
    </location>
</feature>
<evidence type="ECO:0000256" key="3">
    <source>
        <dbReference type="ARBA" id="ARBA00023015"/>
    </source>
</evidence>
<dbReference type="PIRSF" id="PIRSF036625">
    <property type="entry name" value="GAF_ANTAR"/>
    <property type="match status" value="1"/>
</dbReference>
<dbReference type="Gene3D" id="3.30.450.40">
    <property type="match status" value="1"/>
</dbReference>
<dbReference type="EMBL" id="JBHTCF010000016">
    <property type="protein sequence ID" value="MFC7308632.1"/>
    <property type="molecule type" value="Genomic_DNA"/>
</dbReference>
<keyword evidence="8" id="KW-1185">Reference proteome</keyword>
<keyword evidence="1" id="KW-0808">Transferase</keyword>
<dbReference type="SUPFAM" id="SSF52172">
    <property type="entry name" value="CheY-like"/>
    <property type="match status" value="1"/>
</dbReference>
<reference evidence="8" key="1">
    <citation type="journal article" date="2019" name="Int. J. Syst. Evol. Microbiol.">
        <title>The Global Catalogue of Microorganisms (GCM) 10K type strain sequencing project: providing services to taxonomists for standard genome sequencing and annotation.</title>
        <authorList>
            <consortium name="The Broad Institute Genomics Platform"/>
            <consortium name="The Broad Institute Genome Sequencing Center for Infectious Disease"/>
            <person name="Wu L."/>
            <person name="Ma J."/>
        </authorList>
    </citation>
    <scope>NUCLEOTIDE SEQUENCE [LARGE SCALE GENOMIC DNA]</scope>
    <source>
        <strain evidence="8">SYNS20</strain>
    </source>
</reference>
<proteinExistence type="predicted"/>
<accession>A0ABW2JTH1</accession>
<dbReference type="InterPro" id="IPR029016">
    <property type="entry name" value="GAF-like_dom_sf"/>
</dbReference>
<name>A0ABW2JTH1_9ACTN</name>
<dbReference type="InterPro" id="IPR005561">
    <property type="entry name" value="ANTAR"/>
</dbReference>
<dbReference type="PROSITE" id="PS50921">
    <property type="entry name" value="ANTAR"/>
    <property type="match status" value="1"/>
</dbReference>
<dbReference type="InterPro" id="IPR036388">
    <property type="entry name" value="WH-like_DNA-bd_sf"/>
</dbReference>
<dbReference type="InterPro" id="IPR012074">
    <property type="entry name" value="GAF_ANTAR"/>
</dbReference>
<evidence type="ECO:0000313" key="7">
    <source>
        <dbReference type="EMBL" id="MFC7308632.1"/>
    </source>
</evidence>
<dbReference type="SUPFAM" id="SSF55781">
    <property type="entry name" value="GAF domain-like"/>
    <property type="match status" value="1"/>
</dbReference>
<dbReference type="RefSeq" id="WP_381836787.1">
    <property type="nucleotide sequence ID" value="NZ_JBHTCF010000016.1"/>
</dbReference>
<dbReference type="InterPro" id="IPR011006">
    <property type="entry name" value="CheY-like_superfamily"/>
</dbReference>
<evidence type="ECO:0000256" key="2">
    <source>
        <dbReference type="ARBA" id="ARBA00022777"/>
    </source>
</evidence>
<gene>
    <name evidence="7" type="ORF">ACFQVC_30990</name>
</gene>